<dbReference type="AlphaFoldDB" id="A0A9W9Z0M7"/>
<reference evidence="1" key="1">
    <citation type="submission" date="2023-01" db="EMBL/GenBank/DDBJ databases">
        <title>Genome assembly of the deep-sea coral Lophelia pertusa.</title>
        <authorList>
            <person name="Herrera S."/>
            <person name="Cordes E."/>
        </authorList>
    </citation>
    <scope>NUCLEOTIDE SEQUENCE</scope>
    <source>
        <strain evidence="1">USNM1676648</strain>
        <tissue evidence="1">Polyp</tissue>
    </source>
</reference>
<evidence type="ECO:0000313" key="1">
    <source>
        <dbReference type="EMBL" id="KAJ7372860.1"/>
    </source>
</evidence>
<keyword evidence="2" id="KW-1185">Reference proteome</keyword>
<accession>A0A9W9Z0M7</accession>
<dbReference type="EMBL" id="MU826834">
    <property type="protein sequence ID" value="KAJ7372860.1"/>
    <property type="molecule type" value="Genomic_DNA"/>
</dbReference>
<name>A0A9W9Z0M7_9CNID</name>
<evidence type="ECO:0000313" key="2">
    <source>
        <dbReference type="Proteomes" id="UP001163046"/>
    </source>
</evidence>
<sequence>MPKEVRRGVGYRSERIRQSRVGSGYLYDNVVSELQKLTQRCLDIGRAQILEEKGESVKRTDLLEQNVYKKNVDWDYGWLKRYLWLVKRGENLAAIALQRQMDSHTVDAIAEIHFESIRFLHFFTQQTFVFALRGFR</sequence>
<protein>
    <submittedName>
        <fullName evidence="1">Uncharacterized protein</fullName>
    </submittedName>
</protein>
<gene>
    <name evidence="1" type="ORF">OS493_016786</name>
</gene>
<proteinExistence type="predicted"/>
<dbReference type="Proteomes" id="UP001163046">
    <property type="component" value="Unassembled WGS sequence"/>
</dbReference>
<comment type="caution">
    <text evidence="1">The sequence shown here is derived from an EMBL/GenBank/DDBJ whole genome shotgun (WGS) entry which is preliminary data.</text>
</comment>
<organism evidence="1 2">
    <name type="scientific">Desmophyllum pertusum</name>
    <dbReference type="NCBI Taxonomy" id="174260"/>
    <lineage>
        <taxon>Eukaryota</taxon>
        <taxon>Metazoa</taxon>
        <taxon>Cnidaria</taxon>
        <taxon>Anthozoa</taxon>
        <taxon>Hexacorallia</taxon>
        <taxon>Scleractinia</taxon>
        <taxon>Caryophylliina</taxon>
        <taxon>Caryophylliidae</taxon>
        <taxon>Desmophyllum</taxon>
    </lineage>
</organism>